<dbReference type="Gene3D" id="2.60.40.420">
    <property type="entry name" value="Cupredoxins - blue copper proteins"/>
    <property type="match status" value="3"/>
</dbReference>
<dbReference type="GO" id="GO:0005507">
    <property type="term" value="F:copper ion binding"/>
    <property type="evidence" value="ECO:0007669"/>
    <property type="project" value="InterPro"/>
</dbReference>
<evidence type="ECO:0008006" key="11">
    <source>
        <dbReference type="Google" id="ProtNLM"/>
    </source>
</evidence>
<dbReference type="InterPro" id="IPR028096">
    <property type="entry name" value="EfeO_Cupredoxin"/>
</dbReference>
<dbReference type="SUPFAM" id="SSF55383">
    <property type="entry name" value="Copper amine oxidase, domain N"/>
    <property type="match status" value="2"/>
</dbReference>
<dbReference type="EMBL" id="RBZM01000007">
    <property type="protein sequence ID" value="RKP51471.1"/>
    <property type="molecule type" value="Genomic_DNA"/>
</dbReference>
<name>A0A494XP19_9BACL</name>
<protein>
    <recommendedName>
        <fullName evidence="11">Copper oxidase</fullName>
    </recommendedName>
</protein>
<dbReference type="Pfam" id="PF07731">
    <property type="entry name" value="Cu-oxidase_2"/>
    <property type="match status" value="1"/>
</dbReference>
<feature type="compositionally biased region" description="Polar residues" evidence="4">
    <location>
        <begin position="514"/>
        <end position="529"/>
    </location>
</feature>
<dbReference type="Gene3D" id="3.30.457.10">
    <property type="entry name" value="Copper amine oxidase-like, N-terminal domain"/>
    <property type="match status" value="2"/>
</dbReference>
<dbReference type="SUPFAM" id="SSF49503">
    <property type="entry name" value="Cupredoxins"/>
    <property type="match status" value="3"/>
</dbReference>
<dbReference type="AlphaFoldDB" id="A0A494XP19"/>
<dbReference type="Pfam" id="PF07833">
    <property type="entry name" value="Cu_amine_oxidN1"/>
    <property type="match status" value="1"/>
</dbReference>
<dbReference type="PANTHER" id="PTHR11709:SF394">
    <property type="entry name" value="FI03373P-RELATED"/>
    <property type="match status" value="1"/>
</dbReference>
<reference evidence="9 10" key="1">
    <citation type="submission" date="2018-10" db="EMBL/GenBank/DDBJ databases">
        <title>Cohnella sp. M2MS4P-1, whole genome shotgun sequence.</title>
        <authorList>
            <person name="Tuo L."/>
        </authorList>
    </citation>
    <scope>NUCLEOTIDE SEQUENCE [LARGE SCALE GENOMIC DNA]</scope>
    <source>
        <strain evidence="9 10">M2MS4P-1</strain>
    </source>
</reference>
<evidence type="ECO:0000313" key="10">
    <source>
        <dbReference type="Proteomes" id="UP000282076"/>
    </source>
</evidence>
<feature type="domain" description="EfeO-type cupredoxin-like" evidence="8">
    <location>
        <begin position="527"/>
        <end position="607"/>
    </location>
</feature>
<feature type="domain" description="Plastocyanin-like" evidence="6">
    <location>
        <begin position="98"/>
        <end position="198"/>
    </location>
</feature>
<dbReference type="InterPro" id="IPR045087">
    <property type="entry name" value="Cu-oxidase_fam"/>
</dbReference>
<feature type="domain" description="Copper amine oxidase-like N-terminal" evidence="7">
    <location>
        <begin position="381"/>
        <end position="487"/>
    </location>
</feature>
<dbReference type="Pfam" id="PF07732">
    <property type="entry name" value="Cu-oxidase_3"/>
    <property type="match status" value="1"/>
</dbReference>
<evidence type="ECO:0000259" key="8">
    <source>
        <dbReference type="Pfam" id="PF13473"/>
    </source>
</evidence>
<organism evidence="9 10">
    <name type="scientific">Cohnella endophytica</name>
    <dbReference type="NCBI Taxonomy" id="2419778"/>
    <lineage>
        <taxon>Bacteria</taxon>
        <taxon>Bacillati</taxon>
        <taxon>Bacillota</taxon>
        <taxon>Bacilli</taxon>
        <taxon>Bacillales</taxon>
        <taxon>Paenibacillaceae</taxon>
        <taxon>Cohnella</taxon>
    </lineage>
</organism>
<dbReference type="InterPro" id="IPR036582">
    <property type="entry name" value="Mao_N_sf"/>
</dbReference>
<accession>A0A494XP19</accession>
<dbReference type="InterPro" id="IPR011707">
    <property type="entry name" value="Cu-oxidase-like_N"/>
</dbReference>
<dbReference type="CDD" id="cd04202">
    <property type="entry name" value="CuRO_D2_2dMcoN_like"/>
    <property type="match status" value="1"/>
</dbReference>
<evidence type="ECO:0000256" key="4">
    <source>
        <dbReference type="SAM" id="MobiDB-lite"/>
    </source>
</evidence>
<keyword evidence="1" id="KW-0479">Metal-binding</keyword>
<feature type="region of interest" description="Disordered" evidence="4">
    <location>
        <begin position="494"/>
        <end position="529"/>
    </location>
</feature>
<evidence type="ECO:0000259" key="7">
    <source>
        <dbReference type="Pfam" id="PF07833"/>
    </source>
</evidence>
<feature type="domain" description="Plastocyanin-like" evidence="5">
    <location>
        <begin position="240"/>
        <end position="337"/>
    </location>
</feature>
<sequence length="609" mass="66968">MNEEREGVLKTPFLSFLPNERKNTMNIHALRLLGFRKLLLAVLVITMTWVAPSSSSAAEPATTKKFQLYATDGYMTLPDGVQLYIWGYSLTNKPGSATVPAPALEVNEGDQVEIVLTNIGPQKSGTKRLAHTIHFHGLDTDQQNDGVPHTSPAIQVGESFKYQFTAKHAGTYFYHCHVDTIEHLQMGMYGAFIVKAKNGINQDWTGGPTFDKDYVFLLNEIDPVWHQAVEGGKPYDRTDFHPKYWTINGKAYPDTETDPTSYIEGVVGETVLIRLINSGYESHSFHMHGYHFQIIASDGRPLPEPLTKDTVLIGPGERYDLLVTFDQSGMFPFHSHNIVDNTNNGTYPGGLHTMIDVKEKTSDPSSMLMTVRLKAGRNSATVNGESILLPNSPVVLNGTTYIPVRFIGETFGAEVKWLPKEKSVLYTTDKTTIQLGLNSSQAKVNGRLVSLSAPPKEIKGTIMVPMRFIADHLGAKLSKDSKTGEIILTGTMSAASAPSHHAHDEATTGDEANGNGSTGSVDQPSSADPLTVDITTSFMPAKLTIKKGQTVRWVNKDTQIHTVYDLQDKFNSPNILPNAEFSYTFAEAGTYTYYCSTHPSMVGEIIVTD</sequence>
<dbReference type="Proteomes" id="UP000282076">
    <property type="component" value="Unassembled WGS sequence"/>
</dbReference>
<proteinExistence type="predicted"/>
<keyword evidence="10" id="KW-1185">Reference proteome</keyword>
<keyword evidence="2" id="KW-0560">Oxidoreductase</keyword>
<evidence type="ECO:0000256" key="2">
    <source>
        <dbReference type="ARBA" id="ARBA00023002"/>
    </source>
</evidence>
<dbReference type="GO" id="GO:0016491">
    <property type="term" value="F:oxidoreductase activity"/>
    <property type="evidence" value="ECO:0007669"/>
    <property type="project" value="UniProtKB-KW"/>
</dbReference>
<dbReference type="InterPro" id="IPR008972">
    <property type="entry name" value="Cupredoxin"/>
</dbReference>
<evidence type="ECO:0000259" key="5">
    <source>
        <dbReference type="Pfam" id="PF07731"/>
    </source>
</evidence>
<dbReference type="PANTHER" id="PTHR11709">
    <property type="entry name" value="MULTI-COPPER OXIDASE"/>
    <property type="match status" value="1"/>
</dbReference>
<evidence type="ECO:0000313" key="9">
    <source>
        <dbReference type="EMBL" id="RKP51471.1"/>
    </source>
</evidence>
<evidence type="ECO:0000256" key="1">
    <source>
        <dbReference type="ARBA" id="ARBA00022723"/>
    </source>
</evidence>
<dbReference type="InterPro" id="IPR012854">
    <property type="entry name" value="Cu_amine_oxidase-like_N"/>
</dbReference>
<evidence type="ECO:0000259" key="6">
    <source>
        <dbReference type="Pfam" id="PF07732"/>
    </source>
</evidence>
<gene>
    <name evidence="9" type="ORF">D7Z26_16915</name>
</gene>
<evidence type="ECO:0000256" key="3">
    <source>
        <dbReference type="ARBA" id="ARBA00023008"/>
    </source>
</evidence>
<dbReference type="InterPro" id="IPR011706">
    <property type="entry name" value="Cu-oxidase_C"/>
</dbReference>
<comment type="caution">
    <text evidence="9">The sequence shown here is derived from an EMBL/GenBank/DDBJ whole genome shotgun (WGS) entry which is preliminary data.</text>
</comment>
<keyword evidence="3" id="KW-0186">Copper</keyword>
<dbReference type="Pfam" id="PF13473">
    <property type="entry name" value="Cupredoxin_1"/>
    <property type="match status" value="1"/>
</dbReference>